<dbReference type="Proteomes" id="UP000324738">
    <property type="component" value="Unassembled WGS sequence"/>
</dbReference>
<dbReference type="EMBL" id="VTWH01000002">
    <property type="protein sequence ID" value="KAA0971097.1"/>
    <property type="molecule type" value="Genomic_DNA"/>
</dbReference>
<keyword evidence="4" id="KW-1185">Reference proteome</keyword>
<proteinExistence type="predicted"/>
<sequence length="163" mass="17552">MKRGADSPLARLASRDGSHGGAYLSRAEALAGERLGSDFLRGGMQPRVTQNYEFAVRADSGFSGGSDRLKDTALDCRQRVSDALKAVGPELSGILLDVCCLERGVAEVEKERQWPARSGKLMLKTALSVLARYYGYDETACGSGANAGRVRSWHDNRVASMPV</sequence>
<organism evidence="3 4">
    <name type="scientific">Aureimonas fodinaquatilis</name>
    <dbReference type="NCBI Taxonomy" id="2565783"/>
    <lineage>
        <taxon>Bacteria</taxon>
        <taxon>Pseudomonadati</taxon>
        <taxon>Pseudomonadota</taxon>
        <taxon>Alphaproteobacteria</taxon>
        <taxon>Hyphomicrobiales</taxon>
        <taxon>Aurantimonadaceae</taxon>
        <taxon>Aureimonas</taxon>
    </lineage>
</organism>
<protein>
    <submittedName>
        <fullName evidence="3">DNA replication protein</fullName>
    </submittedName>
</protein>
<dbReference type="OrthoDB" id="7476630at2"/>
<gene>
    <name evidence="3" type="ORF">FPY71_11675</name>
</gene>
<dbReference type="RefSeq" id="WP_149300409.1">
    <property type="nucleotide sequence ID" value="NZ_VTWH01000002.1"/>
</dbReference>
<feature type="region of interest" description="Disordered" evidence="1">
    <location>
        <begin position="1"/>
        <end position="20"/>
    </location>
</feature>
<accession>A0A5B0DW90</accession>
<comment type="caution">
    <text evidence="3">The sequence shown here is derived from an EMBL/GenBank/DDBJ whole genome shotgun (WGS) entry which is preliminary data.</text>
</comment>
<evidence type="ECO:0000313" key="4">
    <source>
        <dbReference type="Proteomes" id="UP000324738"/>
    </source>
</evidence>
<dbReference type="AlphaFoldDB" id="A0A5B0DW90"/>
<evidence type="ECO:0000313" key="3">
    <source>
        <dbReference type="EMBL" id="KAA0971097.1"/>
    </source>
</evidence>
<dbReference type="InterPro" id="IPR045599">
    <property type="entry name" value="DUF6456"/>
</dbReference>
<name>A0A5B0DW90_9HYPH</name>
<dbReference type="Pfam" id="PF20057">
    <property type="entry name" value="DUF6456"/>
    <property type="match status" value="1"/>
</dbReference>
<feature type="domain" description="DUF6456" evidence="2">
    <location>
        <begin position="5"/>
        <end position="135"/>
    </location>
</feature>
<evidence type="ECO:0000256" key="1">
    <source>
        <dbReference type="SAM" id="MobiDB-lite"/>
    </source>
</evidence>
<reference evidence="3 4" key="1">
    <citation type="submission" date="2019-08" db="EMBL/GenBank/DDBJ databases">
        <title>Aureimonas fodiniaquatilis sp. nov., isolated from a coal mine wastewater.</title>
        <authorList>
            <person name="Kim W."/>
        </authorList>
    </citation>
    <scope>NUCLEOTIDE SEQUENCE [LARGE SCALE GENOMIC DNA]</scope>
    <source>
        <strain evidence="3 4">CAU 1482</strain>
    </source>
</reference>
<evidence type="ECO:0000259" key="2">
    <source>
        <dbReference type="Pfam" id="PF20057"/>
    </source>
</evidence>